<dbReference type="PROSITE" id="PS00894">
    <property type="entry name" value="HTH_DEOR_1"/>
    <property type="match status" value="1"/>
</dbReference>
<dbReference type="Gene3D" id="1.10.10.10">
    <property type="entry name" value="Winged helix-like DNA-binding domain superfamily/Winged helix DNA-binding domain"/>
    <property type="match status" value="1"/>
</dbReference>
<organism evidence="5 6">
    <name type="scientific">Actinocatenispora thailandica</name>
    <dbReference type="NCBI Taxonomy" id="227318"/>
    <lineage>
        <taxon>Bacteria</taxon>
        <taxon>Bacillati</taxon>
        <taxon>Actinomycetota</taxon>
        <taxon>Actinomycetes</taxon>
        <taxon>Micromonosporales</taxon>
        <taxon>Micromonosporaceae</taxon>
        <taxon>Actinocatenispora</taxon>
    </lineage>
</organism>
<dbReference type="InterPro" id="IPR013196">
    <property type="entry name" value="HTH_11"/>
</dbReference>
<feature type="domain" description="HTH deoR-type" evidence="4">
    <location>
        <begin position="8"/>
        <end position="73"/>
    </location>
</feature>
<sequence>MLGDVSGPSTRILRLLSLLQSGRGVAGAELARRLGVSTRTLRRDLDRLRELGYPVVADRGPGGRYRLVAGAALPPLMLGDDEAVVTVLGLRLASAAELGATTGAAQAALRTIERVLPDRLRQRVAAVSATIDAVGRPPGSVSLDAVAALASAAYHHLDVRFRYTTRAGTDQLRRAEPYRLVLFGRRWYLLGHDRDRDGWRTFRLDRMVGLTVPGTTFRPRPVPAAGAVPFVAAAGTPPGRQRGVVRFAAPVATVADRLPAEAGELVAVDESSCRYTTPADSWEWLASMLALVGVPYTVESPPELIEHTRRLAARLAAAAGDAPAS</sequence>
<dbReference type="InterPro" id="IPR028349">
    <property type="entry name" value="PafC-like"/>
</dbReference>
<dbReference type="PROSITE" id="PS51000">
    <property type="entry name" value="HTH_DEOR_2"/>
    <property type="match status" value="1"/>
</dbReference>
<evidence type="ECO:0000259" key="4">
    <source>
        <dbReference type="PROSITE" id="PS51000"/>
    </source>
</evidence>
<dbReference type="InterPro" id="IPR011991">
    <property type="entry name" value="ArsR-like_HTH"/>
</dbReference>
<dbReference type="Pfam" id="PF13280">
    <property type="entry name" value="WYL"/>
    <property type="match status" value="1"/>
</dbReference>
<dbReference type="Pfam" id="PF08279">
    <property type="entry name" value="HTH_11"/>
    <property type="match status" value="1"/>
</dbReference>
<dbReference type="PROSITE" id="PS52050">
    <property type="entry name" value="WYL"/>
    <property type="match status" value="1"/>
</dbReference>
<dbReference type="InterPro" id="IPR057727">
    <property type="entry name" value="WCX_dom"/>
</dbReference>
<evidence type="ECO:0000313" key="5">
    <source>
        <dbReference type="EMBL" id="BCJ35694.1"/>
    </source>
</evidence>
<evidence type="ECO:0000256" key="2">
    <source>
        <dbReference type="ARBA" id="ARBA00023125"/>
    </source>
</evidence>
<dbReference type="GO" id="GO:0003700">
    <property type="term" value="F:DNA-binding transcription factor activity"/>
    <property type="evidence" value="ECO:0007669"/>
    <property type="project" value="InterPro"/>
</dbReference>
<gene>
    <name evidence="5" type="ORF">Athai_31970</name>
</gene>
<dbReference type="InterPro" id="IPR036388">
    <property type="entry name" value="WH-like_DNA-bd_sf"/>
</dbReference>
<reference evidence="5 6" key="1">
    <citation type="submission" date="2020-08" db="EMBL/GenBank/DDBJ databases">
        <title>Whole genome shotgun sequence of Actinocatenispora thailandica NBRC 105041.</title>
        <authorList>
            <person name="Komaki H."/>
            <person name="Tamura T."/>
        </authorList>
    </citation>
    <scope>NUCLEOTIDE SEQUENCE [LARGE SCALE GENOMIC DNA]</scope>
    <source>
        <strain evidence="5 6">NBRC 105041</strain>
    </source>
</reference>
<keyword evidence="1" id="KW-0805">Transcription regulation</keyword>
<keyword evidence="2" id="KW-0238">DNA-binding</keyword>
<evidence type="ECO:0000256" key="1">
    <source>
        <dbReference type="ARBA" id="ARBA00023015"/>
    </source>
</evidence>
<dbReference type="PIRSF" id="PIRSF016838">
    <property type="entry name" value="PafC"/>
    <property type="match status" value="1"/>
</dbReference>
<dbReference type="Pfam" id="PF25583">
    <property type="entry name" value="WCX"/>
    <property type="match status" value="1"/>
</dbReference>
<keyword evidence="3" id="KW-0804">Transcription</keyword>
<dbReference type="EMBL" id="AP023355">
    <property type="protein sequence ID" value="BCJ35694.1"/>
    <property type="molecule type" value="Genomic_DNA"/>
</dbReference>
<dbReference type="GO" id="GO:0003677">
    <property type="term" value="F:DNA binding"/>
    <property type="evidence" value="ECO:0007669"/>
    <property type="project" value="UniProtKB-KW"/>
</dbReference>
<dbReference type="PANTHER" id="PTHR34580:SF3">
    <property type="entry name" value="PROTEIN PAFB"/>
    <property type="match status" value="1"/>
</dbReference>
<dbReference type="InterPro" id="IPR026881">
    <property type="entry name" value="WYL_dom"/>
</dbReference>
<name>A0A7R7DPU2_9ACTN</name>
<proteinExistence type="predicted"/>
<dbReference type="AlphaFoldDB" id="A0A7R7DPU2"/>
<dbReference type="Proteomes" id="UP000611640">
    <property type="component" value="Chromosome"/>
</dbReference>
<dbReference type="KEGG" id="atl:Athai_31970"/>
<protein>
    <submittedName>
        <fullName evidence="5">Transcriptional regulator</fullName>
    </submittedName>
</protein>
<dbReference type="PANTHER" id="PTHR34580">
    <property type="match status" value="1"/>
</dbReference>
<dbReference type="CDD" id="cd00090">
    <property type="entry name" value="HTH_ARSR"/>
    <property type="match status" value="1"/>
</dbReference>
<dbReference type="InterPro" id="IPR051534">
    <property type="entry name" value="CBASS_pafABC_assoc_protein"/>
</dbReference>
<accession>A0A7R7DPU2</accession>
<dbReference type="InterPro" id="IPR018356">
    <property type="entry name" value="Tscrpt_reg_HTH_DeoR_CS"/>
</dbReference>
<dbReference type="InterPro" id="IPR036390">
    <property type="entry name" value="WH_DNA-bd_sf"/>
</dbReference>
<dbReference type="InterPro" id="IPR001034">
    <property type="entry name" value="DeoR_HTH"/>
</dbReference>
<dbReference type="SUPFAM" id="SSF46785">
    <property type="entry name" value="Winged helix' DNA-binding domain"/>
    <property type="match status" value="1"/>
</dbReference>
<evidence type="ECO:0000256" key="3">
    <source>
        <dbReference type="ARBA" id="ARBA00023163"/>
    </source>
</evidence>
<evidence type="ECO:0000313" key="6">
    <source>
        <dbReference type="Proteomes" id="UP000611640"/>
    </source>
</evidence>
<keyword evidence="6" id="KW-1185">Reference proteome</keyword>